<feature type="transmembrane region" description="Helical" evidence="6">
    <location>
        <begin position="148"/>
        <end position="167"/>
    </location>
</feature>
<dbReference type="GO" id="GO:0033229">
    <property type="term" value="F:cysteine transmembrane transporter activity"/>
    <property type="evidence" value="ECO:0007669"/>
    <property type="project" value="TreeGrafter"/>
</dbReference>
<feature type="transmembrane region" description="Helical" evidence="6">
    <location>
        <begin position="462"/>
        <end position="484"/>
    </location>
</feature>
<keyword evidence="5 6" id="KW-0472">Membrane</keyword>
<feature type="transmembrane region" description="Helical" evidence="6">
    <location>
        <begin position="429"/>
        <end position="450"/>
    </location>
</feature>
<protein>
    <submittedName>
        <fullName evidence="7">High-affinity cysteine-specific transporter with similarity to the Dal5p family of transporters</fullName>
    </submittedName>
</protein>
<dbReference type="OrthoDB" id="3639251at2759"/>
<organism evidence="7 8">
    <name type="scientific">Komagataella phaffii (strain GS115 / ATCC 20864)</name>
    <name type="common">Yeast</name>
    <name type="synonym">Pichia pastoris</name>
    <dbReference type="NCBI Taxonomy" id="644223"/>
    <lineage>
        <taxon>Eukaryota</taxon>
        <taxon>Fungi</taxon>
        <taxon>Dikarya</taxon>
        <taxon>Ascomycota</taxon>
        <taxon>Saccharomycotina</taxon>
        <taxon>Pichiomycetes</taxon>
        <taxon>Pichiales</taxon>
        <taxon>Pichiaceae</taxon>
        <taxon>Komagataella</taxon>
    </lineage>
</organism>
<dbReference type="GO" id="GO:0016020">
    <property type="term" value="C:membrane"/>
    <property type="evidence" value="ECO:0007669"/>
    <property type="project" value="UniProtKB-SubCell"/>
</dbReference>
<evidence type="ECO:0000256" key="5">
    <source>
        <dbReference type="ARBA" id="ARBA00023136"/>
    </source>
</evidence>
<dbReference type="KEGG" id="ppa:PAS_chr1-3_0017"/>
<dbReference type="STRING" id="644223.C4QUZ9"/>
<dbReference type="HOGENOM" id="CLU_001265_0_5_1"/>
<accession>C4QUZ9</accession>
<dbReference type="FunCoup" id="C4QUZ9">
    <property type="interactions" value="25"/>
</dbReference>
<dbReference type="eggNOG" id="KOG2533">
    <property type="taxonomic scope" value="Eukaryota"/>
</dbReference>
<dbReference type="OMA" id="FWCIPAI"/>
<evidence type="ECO:0000256" key="3">
    <source>
        <dbReference type="ARBA" id="ARBA00022692"/>
    </source>
</evidence>
<feature type="transmembrane region" description="Helical" evidence="6">
    <location>
        <begin position="234"/>
        <end position="256"/>
    </location>
</feature>
<evidence type="ECO:0000256" key="2">
    <source>
        <dbReference type="ARBA" id="ARBA00022448"/>
    </source>
</evidence>
<evidence type="ECO:0000256" key="4">
    <source>
        <dbReference type="ARBA" id="ARBA00022989"/>
    </source>
</evidence>
<keyword evidence="2" id="KW-0813">Transport</keyword>
<keyword evidence="3 6" id="KW-0812">Transmembrane</keyword>
<dbReference type="SUPFAM" id="SSF103473">
    <property type="entry name" value="MFS general substrate transporter"/>
    <property type="match status" value="1"/>
</dbReference>
<evidence type="ECO:0000256" key="6">
    <source>
        <dbReference type="SAM" id="Phobius"/>
    </source>
</evidence>
<feature type="transmembrane region" description="Helical" evidence="6">
    <location>
        <begin position="173"/>
        <end position="194"/>
    </location>
</feature>
<evidence type="ECO:0000313" key="7">
    <source>
        <dbReference type="EMBL" id="CAY67069.1"/>
    </source>
</evidence>
<feature type="transmembrane region" description="Helical" evidence="6">
    <location>
        <begin position="76"/>
        <end position="105"/>
    </location>
</feature>
<feature type="transmembrane region" description="Helical" evidence="6">
    <location>
        <begin position="341"/>
        <end position="361"/>
    </location>
</feature>
<dbReference type="InterPro" id="IPR011701">
    <property type="entry name" value="MFS"/>
</dbReference>
<dbReference type="PANTHER" id="PTHR43791">
    <property type="entry name" value="PERMEASE-RELATED"/>
    <property type="match status" value="1"/>
</dbReference>
<dbReference type="Pfam" id="PF07690">
    <property type="entry name" value="MFS_1"/>
    <property type="match status" value="1"/>
</dbReference>
<keyword evidence="4 6" id="KW-1133">Transmembrane helix</keyword>
<dbReference type="GeneID" id="8197951"/>
<dbReference type="AlphaFoldDB" id="C4QUZ9"/>
<dbReference type="RefSeq" id="XP_002489353.1">
    <property type="nucleotide sequence ID" value="XM_002489308.1"/>
</dbReference>
<proteinExistence type="predicted"/>
<evidence type="ECO:0000313" key="8">
    <source>
        <dbReference type="Proteomes" id="UP000000314"/>
    </source>
</evidence>
<dbReference type="Proteomes" id="UP000000314">
    <property type="component" value="Chromosome 1"/>
</dbReference>
<gene>
    <name evidence="7" type="ordered locus">PAS_chr1-3_0017</name>
</gene>
<keyword evidence="8" id="KW-1185">Reference proteome</keyword>
<sequence>MTSLSSSEPERYSSPEITEVGKGGEVVVVSRLDKKSNAVQDKYADEVLRFMEENAADAVPLTEEEEKKLRHKNFTYILAVAIIVTLVLFMDKATIGYTTILGIYIDTDVDKGRFNNLNSVFYGGYLLAQWPGHYLLQKLPVGKYMAGTVLSWAILVGLHAACNSYASLMVIRFFLGAVEAVAVPAMEMTLGMFLTSREREIAQPVFWTAAAMAPVISSFIAFGLLHVHVSIQPWRIFMAVNAGISLLLAIFVWFFYPDNPAKATHLSTNEKVHLIKKVQESTKSSIEQKVFKKHQAIECLKDPVSWLFFFQAFTLMLANSMTYQQNQLFVDIGVTTFGSSLVSAAGGGFSVVLFGVSALLIRRFPGQSGYFSASYLVPCIIVAIGMVTIPWDNKIALLACMILLNFKGVTYIVALGWTTSSCSGYTKKLYRNVMFMLAYGVANIISPQLWNPKDSPRYYPSWIVQIVIAFFLNLVILLTIRIILARRNAKRRAWIAENGTEGAFGYVINHDDDGREIKEKVDVAMLDLTDYENKYFIYPL</sequence>
<comment type="subcellular location">
    <subcellularLocation>
        <location evidence="1">Membrane</location>
        <topology evidence="1">Multi-pass membrane protein</topology>
    </subcellularLocation>
</comment>
<feature type="transmembrane region" description="Helical" evidence="6">
    <location>
        <begin position="206"/>
        <end position="228"/>
    </location>
</feature>
<reference evidence="7 8" key="1">
    <citation type="journal article" date="2009" name="Nat. Biotechnol.">
        <title>Genome sequence of the recombinant protein production host Pichia pastoris.</title>
        <authorList>
            <person name="De Schutter K."/>
            <person name="Lin Y.C."/>
            <person name="Tiels P."/>
            <person name="Van Hecke A."/>
            <person name="Glinka S."/>
            <person name="Weber-Lehmann J."/>
            <person name="Rouze P."/>
            <person name="Van de Peer Y."/>
            <person name="Callewaert N."/>
        </authorList>
    </citation>
    <scope>NUCLEOTIDE SEQUENCE [LARGE SCALE GENOMIC DNA]</scope>
    <source>
        <strain evidence="8">GS115 / ATCC 20864</strain>
    </source>
</reference>
<dbReference type="EMBL" id="FN392319">
    <property type="protein sequence ID" value="CAY67069.1"/>
    <property type="molecule type" value="Genomic_DNA"/>
</dbReference>
<name>C4QUZ9_KOMPG</name>
<dbReference type="InterPro" id="IPR036259">
    <property type="entry name" value="MFS_trans_sf"/>
</dbReference>
<dbReference type="Gene3D" id="1.20.1250.20">
    <property type="entry name" value="MFS general substrate transporter like domains"/>
    <property type="match status" value="1"/>
</dbReference>
<feature type="transmembrane region" description="Helical" evidence="6">
    <location>
        <begin position="395"/>
        <end position="417"/>
    </location>
</feature>
<dbReference type="PANTHER" id="PTHR43791:SF63">
    <property type="entry name" value="HIGH AFFINITY CYSTEINE TRANSPORTER"/>
    <property type="match status" value="1"/>
</dbReference>
<evidence type="ECO:0000256" key="1">
    <source>
        <dbReference type="ARBA" id="ARBA00004141"/>
    </source>
</evidence>
<feature type="transmembrane region" description="Helical" evidence="6">
    <location>
        <begin position="368"/>
        <end position="389"/>
    </location>
</feature>
<dbReference type="InParanoid" id="C4QUZ9"/>